<keyword evidence="2" id="KW-1185">Reference proteome</keyword>
<gene>
    <name evidence="1" type="ORF">KCQ71_24840</name>
</gene>
<dbReference type="SUPFAM" id="SSF81296">
    <property type="entry name" value="E set domains"/>
    <property type="match status" value="2"/>
</dbReference>
<dbReference type="Proteomes" id="UP000826651">
    <property type="component" value="Unassembled WGS sequence"/>
</dbReference>
<evidence type="ECO:0000313" key="1">
    <source>
        <dbReference type="EMBL" id="MBZ2199395.1"/>
    </source>
</evidence>
<accession>A0ABS7SGA9</accession>
<comment type="caution">
    <text evidence="1">The sequence shown here is derived from an EMBL/GenBank/DDBJ whole genome shotgun (WGS) entry which is preliminary data.</text>
</comment>
<protein>
    <submittedName>
        <fullName evidence="1">Uncharacterized protein</fullName>
    </submittedName>
</protein>
<proteinExistence type="predicted"/>
<organism evidence="1 2">
    <name type="scientific">Occultella gossypii</name>
    <dbReference type="NCBI Taxonomy" id="2800820"/>
    <lineage>
        <taxon>Bacteria</taxon>
        <taxon>Bacillati</taxon>
        <taxon>Actinomycetota</taxon>
        <taxon>Actinomycetes</taxon>
        <taxon>Micrococcales</taxon>
        <taxon>Ruaniaceae</taxon>
        <taxon>Occultella</taxon>
    </lineage>
</organism>
<dbReference type="Gene3D" id="2.60.40.10">
    <property type="entry name" value="Immunoglobulins"/>
    <property type="match status" value="2"/>
</dbReference>
<sequence>MSHRAEHTLSRRALMAGVGAASIAAIAARGLQSAPTAYATSAGTVLPLVDPLSSEPDRSQFGDTEHVFAAYLTVVAPIANSIRDEDPHYGWMEDGWWRSPEQPYNAREMEQVATLSWFLTHERSWNPYFGDAKLRDRIEAALSYYLGSQLPNGSWSEYEWNVPHLAPTGFGSVALSTTYRYLDEAGELRDWLPQIEAAVRASSAWLVDRSLAHWRQPTPYTNQVVAGLAGASMTAELFGDEDLSAEVSECWETLRVHGISGAGHSHEPLAYDFDYSFIVAMPDLGAGYLAGFSEPVEMARSMAEFISYASVLEPDRAGFLNWSAASARIAAFTHELQPDEVQDRTSLGRALIGEVPVLAAFHPTDAEIIAAREAWKTDPGPIVPLEKKRTSPRTWMHSSEAPLGVSEEVREEAIATLPYLASDRFTEFRQAGSVDLDYLFVRRPSYYLTTLLGRRAGHGGPYQRLRMGPGLLWHPSMGAVIMVLNSNDEDAWGPFPEASAVTRVEVARSYYAEPYGEGGKLAVDQVGAIEGDFSAAYLDRANGSHVVISFFDDSFVQTIKTDDPGRAVIPLLMQPGDLLTFSDGTEVTYGDSVDLTGITDFRLERGAGVLVVELGNSSAVTFDTTDRVRMSDTRRQHLIRVEHGGSLQVTYAFEGPVETATQVPGSGVLSSDNGHRGTDDGNYDITMNLWWGTNAHAMRLLENGKLIAHRNLVARSPQAQAISVPVRGRRNGDYHYTAELLNAAGTVQTSAVTVEVRHADPGAAVLSHNNYSGARDFVVTTNMWWGTNADWYRLYENDSLIDERALENNTPHAQAASTQITDREPGTYVYRSELLNPAGITSSEEIRVVVN</sequence>
<dbReference type="SUPFAM" id="SSF48239">
    <property type="entry name" value="Terpenoid cyclases/Protein prenyltransferases"/>
    <property type="match status" value="1"/>
</dbReference>
<dbReference type="PROSITE" id="PS51318">
    <property type="entry name" value="TAT"/>
    <property type="match status" value="1"/>
</dbReference>
<dbReference type="InterPro" id="IPR014756">
    <property type="entry name" value="Ig_E-set"/>
</dbReference>
<dbReference type="InterPro" id="IPR006311">
    <property type="entry name" value="TAT_signal"/>
</dbReference>
<dbReference type="RefSeq" id="WP_223411397.1">
    <property type="nucleotide sequence ID" value="NZ_JAGSHT010000027.1"/>
</dbReference>
<dbReference type="InterPro" id="IPR013783">
    <property type="entry name" value="Ig-like_fold"/>
</dbReference>
<name>A0ABS7SGA9_9MICO</name>
<dbReference type="InterPro" id="IPR008930">
    <property type="entry name" value="Terpenoid_cyclase/PrenylTrfase"/>
</dbReference>
<reference evidence="1 2" key="1">
    <citation type="submission" date="2021-04" db="EMBL/GenBank/DDBJ databases">
        <title>Ruania sp. nov., isolated from sandy soil of mangrove forest.</title>
        <authorList>
            <person name="Ge X."/>
            <person name="Huang R."/>
            <person name="Liu W."/>
        </authorList>
    </citation>
    <scope>NUCLEOTIDE SEQUENCE [LARGE SCALE GENOMIC DNA]</scope>
    <source>
        <strain evidence="1 2">N2-46</strain>
    </source>
</reference>
<evidence type="ECO:0000313" key="2">
    <source>
        <dbReference type="Proteomes" id="UP000826651"/>
    </source>
</evidence>
<dbReference type="EMBL" id="JAGSHT010000027">
    <property type="protein sequence ID" value="MBZ2199395.1"/>
    <property type="molecule type" value="Genomic_DNA"/>
</dbReference>